<dbReference type="SUPFAM" id="SSF53067">
    <property type="entry name" value="Actin-like ATPase domain"/>
    <property type="match status" value="2"/>
</dbReference>
<evidence type="ECO:0000259" key="2">
    <source>
        <dbReference type="Pfam" id="PF02541"/>
    </source>
</evidence>
<accession>A0A0B3W0L9</accession>
<dbReference type="GO" id="GO:0006357">
    <property type="term" value="P:regulation of transcription by RNA polymerase II"/>
    <property type="evidence" value="ECO:0007669"/>
    <property type="project" value="TreeGrafter"/>
</dbReference>
<dbReference type="EMBL" id="JWHR01000143">
    <property type="protein sequence ID" value="KHS55827.1"/>
    <property type="molecule type" value="Genomic_DNA"/>
</dbReference>
<dbReference type="Proteomes" id="UP000031189">
    <property type="component" value="Unassembled WGS sequence"/>
</dbReference>
<dbReference type="STRING" id="1577792.QX51_17125"/>
<evidence type="ECO:0000313" key="3">
    <source>
        <dbReference type="EMBL" id="KHS55827.1"/>
    </source>
</evidence>
<protein>
    <recommendedName>
        <fullName evidence="2">Ppx/GppA phosphatase N-terminal domain-containing protein</fullName>
    </recommendedName>
</protein>
<gene>
    <name evidence="3" type="ORF">QX51_17125</name>
</gene>
<reference evidence="3 4" key="1">
    <citation type="submission" date="2014-12" db="EMBL/GenBank/DDBJ databases">
        <title>Draft genome sequence of Terrisporobacter sp. 08-306576, isolated from the blood culture of a bacteremia patient.</title>
        <authorList>
            <person name="Lund L.C."/>
            <person name="Sydenham T.V."/>
            <person name="Hogh S.V."/>
            <person name="Skov M.N."/>
            <person name="Kemp M."/>
            <person name="Justesen U.S."/>
        </authorList>
    </citation>
    <scope>NUCLEOTIDE SEQUENCE [LARGE SCALE GENOMIC DNA]</scope>
    <source>
        <strain evidence="3 4">08-306576</strain>
    </source>
</reference>
<keyword evidence="4" id="KW-1185">Reference proteome</keyword>
<dbReference type="Gene3D" id="3.30.420.40">
    <property type="match status" value="1"/>
</dbReference>
<dbReference type="InterPro" id="IPR043129">
    <property type="entry name" value="ATPase_NBD"/>
</dbReference>
<evidence type="ECO:0000313" key="4">
    <source>
        <dbReference type="Proteomes" id="UP000031189"/>
    </source>
</evidence>
<dbReference type="InterPro" id="IPR003695">
    <property type="entry name" value="Ppx_GppA_N"/>
</dbReference>
<name>A0A0B3W0L9_9FIRM</name>
<feature type="domain" description="Ppx/GppA phosphatase N-terminal" evidence="2">
    <location>
        <begin position="17"/>
        <end position="299"/>
    </location>
</feature>
<dbReference type="PANTHER" id="PTHR30005">
    <property type="entry name" value="EXOPOLYPHOSPHATASE"/>
    <property type="match status" value="1"/>
</dbReference>
<dbReference type="AlphaFoldDB" id="A0A0B3W0L9"/>
<comment type="similarity">
    <text evidence="1">Belongs to the GppA/Ppx family.</text>
</comment>
<proteinExistence type="inferred from homology"/>
<dbReference type="Pfam" id="PF02541">
    <property type="entry name" value="Ppx-GppA"/>
    <property type="match status" value="1"/>
</dbReference>
<dbReference type="OrthoDB" id="9807195at2"/>
<sequence length="334" mass="37540">MKTLGIIDIGSNSIKLIIVEIDNSSYSEIFHKKFQTRLSDFVGRETKELSSEGMKNFFGIIFTFKKFCDDYNCDEIIAVGTESLREIKNSTEIINDISVSLGVHIRLLSPTEECYLGYVSSIPKELDNYVHLDMGGGSVEIGLVKDKILMESVSIPMGALKITNKFHIKDGISNEEFCQIQEYIYGKLNNISWIGECKNLPAIIIGGSIKTIGRIHQKEYDITSNIHGYELFYKDIKVLLQKISNMSLKEVIYTTGISKSRGDILLGALVILNSIILYLQSSKIIISKYTIREGIINDYINNLLRSCHQQDTLSVASSKNISQVSSTKDKKEGY</sequence>
<evidence type="ECO:0000256" key="1">
    <source>
        <dbReference type="ARBA" id="ARBA00007125"/>
    </source>
</evidence>
<dbReference type="CDD" id="cd24052">
    <property type="entry name" value="ASKHA_NBD_HpPPX-GppA-like"/>
    <property type="match status" value="1"/>
</dbReference>
<dbReference type="Gene3D" id="3.30.420.150">
    <property type="entry name" value="Exopolyphosphatase. Domain 2"/>
    <property type="match status" value="1"/>
</dbReference>
<dbReference type="RefSeq" id="WP_039681118.1">
    <property type="nucleotide sequence ID" value="NZ_JAWGXO010000003.1"/>
</dbReference>
<dbReference type="PANTHER" id="PTHR30005:SF0">
    <property type="entry name" value="RETROGRADE REGULATION PROTEIN 2"/>
    <property type="match status" value="1"/>
</dbReference>
<organism evidence="3 4">
    <name type="scientific">Terrisporobacter othiniensis</name>
    <dbReference type="NCBI Taxonomy" id="1577792"/>
    <lineage>
        <taxon>Bacteria</taxon>
        <taxon>Bacillati</taxon>
        <taxon>Bacillota</taxon>
        <taxon>Clostridia</taxon>
        <taxon>Peptostreptococcales</taxon>
        <taxon>Peptostreptococcaceae</taxon>
        <taxon>Terrisporobacter</taxon>
    </lineage>
</organism>
<comment type="caution">
    <text evidence="3">The sequence shown here is derived from an EMBL/GenBank/DDBJ whole genome shotgun (WGS) entry which is preliminary data.</text>
</comment>
<dbReference type="InterPro" id="IPR050273">
    <property type="entry name" value="GppA/Ppx_hydrolase"/>
</dbReference>